<evidence type="ECO:0000313" key="7">
    <source>
        <dbReference type="EMBL" id="VDN90638.1"/>
    </source>
</evidence>
<dbReference type="Proteomes" id="UP000278627">
    <property type="component" value="Unassembled WGS sequence"/>
</dbReference>
<dbReference type="SMART" id="SM00775">
    <property type="entry name" value="LNS2"/>
    <property type="match status" value="1"/>
</dbReference>
<accession>A0A158PR70</accession>
<dbReference type="Gene3D" id="3.30.530.20">
    <property type="match status" value="1"/>
</dbReference>
<dbReference type="SUPFAM" id="SSF55961">
    <property type="entry name" value="Bet v1-like"/>
    <property type="match status" value="1"/>
</dbReference>
<dbReference type="InterPro" id="IPR055261">
    <property type="entry name" value="PI_transfer_N"/>
</dbReference>
<name>A0A158PR70_BRUPA</name>
<dbReference type="InterPro" id="IPR023393">
    <property type="entry name" value="START-like_dom_sf"/>
</dbReference>
<dbReference type="GO" id="GO:0046872">
    <property type="term" value="F:metal ion binding"/>
    <property type="evidence" value="ECO:0007669"/>
    <property type="project" value="InterPro"/>
</dbReference>
<evidence type="ECO:0000256" key="4">
    <source>
        <dbReference type="ARBA" id="ARBA00022553"/>
    </source>
</evidence>
<dbReference type="Pfam" id="PF02862">
    <property type="entry name" value="DDHD"/>
    <property type="match status" value="1"/>
</dbReference>
<dbReference type="EMBL" id="UZAD01013156">
    <property type="protein sequence ID" value="VDN90638.1"/>
    <property type="molecule type" value="Genomic_DNA"/>
</dbReference>
<dbReference type="FunFam" id="3.30.530.20:FF:000028">
    <property type="entry name" value="Phosphatidylinositol transfer protein 5"/>
    <property type="match status" value="1"/>
</dbReference>
<dbReference type="InterPro" id="IPR004177">
    <property type="entry name" value="DDHD_dom"/>
</dbReference>
<keyword evidence="4" id="KW-0597">Phosphoprotein</keyword>
<dbReference type="PROSITE" id="PS51043">
    <property type="entry name" value="DDHD"/>
    <property type="match status" value="1"/>
</dbReference>
<comment type="similarity">
    <text evidence="2">Belongs to the PtdIns transfer protein family. PI transfer class IIA subfamily.</text>
</comment>
<evidence type="ECO:0000313" key="9">
    <source>
        <dbReference type="WBParaSite" id="BPAG_0000949001-mRNA-1"/>
    </source>
</evidence>
<protein>
    <submittedName>
        <fullName evidence="9">DDHD domain-containing protein</fullName>
    </submittedName>
</protein>
<evidence type="ECO:0000259" key="6">
    <source>
        <dbReference type="PROSITE" id="PS51043"/>
    </source>
</evidence>
<evidence type="ECO:0000256" key="1">
    <source>
        <dbReference type="ARBA" id="ARBA00004184"/>
    </source>
</evidence>
<dbReference type="STRING" id="6280.A0A158PR70"/>
<dbReference type="GO" id="GO:0031210">
    <property type="term" value="F:phosphatidylcholine binding"/>
    <property type="evidence" value="ECO:0007669"/>
    <property type="project" value="TreeGrafter"/>
</dbReference>
<dbReference type="GO" id="GO:0035091">
    <property type="term" value="F:phosphatidylinositol binding"/>
    <property type="evidence" value="ECO:0007669"/>
    <property type="project" value="TreeGrafter"/>
</dbReference>
<feature type="domain" description="DDHD" evidence="6">
    <location>
        <begin position="595"/>
        <end position="731"/>
    </location>
</feature>
<dbReference type="Pfam" id="PF02121">
    <property type="entry name" value="IP_trans"/>
    <property type="match status" value="1"/>
</dbReference>
<dbReference type="GO" id="GO:0071944">
    <property type="term" value="C:cell periphery"/>
    <property type="evidence" value="ECO:0007669"/>
    <property type="project" value="UniProtKB-ARBA"/>
</dbReference>
<evidence type="ECO:0000313" key="8">
    <source>
        <dbReference type="Proteomes" id="UP000278627"/>
    </source>
</evidence>
<reference evidence="9" key="1">
    <citation type="submission" date="2016-04" db="UniProtKB">
        <authorList>
            <consortium name="WormBaseParasite"/>
        </authorList>
    </citation>
    <scope>IDENTIFICATION</scope>
</reference>
<evidence type="ECO:0000256" key="5">
    <source>
        <dbReference type="ARBA" id="ARBA00022837"/>
    </source>
</evidence>
<proteinExistence type="inferred from homology"/>
<keyword evidence="8" id="KW-1185">Reference proteome</keyword>
<dbReference type="GO" id="GO:0005737">
    <property type="term" value="C:cytoplasm"/>
    <property type="evidence" value="ECO:0007669"/>
    <property type="project" value="TreeGrafter"/>
</dbReference>
<sequence length="1073" mass="121421">MLIKEYRILLPLTVSEYRIAQLYMIQKKSRQESSGEGSGVEIITNKPYSDGPGGSGQYTFKIYHIGNKIPVWLRSVLPTNALEAHEEAWNAYPHTKTRYSSPFLDRFNIEVETKYYNDAGNQENVFELTGDELKNRIVDVMDFVNDALSSYDYVPDEDPKLYHSIKTGRGPLKENWIDDCIKNGKPIMCAYKLCRVEFRFWGLQTRAERWIHNHALRNTMLRAHKQAWVWQDEWHDLTLEDVRELERDAAEHLSKLMSRSSISVSSSIYFDCVDGNPIVEDSQSLIKWSSEISLHSGHETLLSPRLEQDVKVAANTTSDASLLVIVFYGDIFSDVSTDQNVSDPNSLRLTMEKQISTDYEHLKGHVHFLQVSCGQEFTDTALHLISITPTYGLVHPSLALLLSSSQYYFEAVRNTLHRANEAYNQFMHSNAGRNFNGEIFAVGDYLGGILLHECLKRSANHCHMQQSHQIVSRHSSNLSTKSHIIANENRQEVIEFLLALDITKVLSNLIKKTSYYCSVEKSVKISQCNVKKILLYTVTCSYKLRETNFGENAWMTNVNKLQRNSSVPLTMKFRNCPQSTPNSETSSNDEVQESLVFHPSMTFLLGCPLAFVLIHRKFHGYEAEPLECNQLFNIYYSIDACGARLEPVLNPQLAMLLPVDVPRYSGTADAVENNDGILDSSLLWGNHRIDHILHSPHAMITLPSSALPNVLHASYWESDDVAAFILKRFLQCEGVRPINLASITKIPSEIKLGPAIWNKKRTKYKAIQICLQIANLAPSFSGNDVICVEGTEQVIHARFCYGPMDLVALSRENISVYIRPTGGDWQLVKTDITDSHGKITFELKKRLSVGIHYVKLIVHGDHSFLDLYVAVAPVGEQFVVFSVDGSLTASVSVTGRDPRVRPGVVDVVRYWHDLGYTIIYITARPDMQHKVVALWLALHNFPHGLLIFTPSFSTDPLRQKVLHLKTYLEMGLFITAAYGSSKDVSVYSSAGVKPNRIFSVTGGKRGCTNINCYASHLKDLNEGLYDFAKPFDSSLIFPQTNSSNILNRRNLIRRTNSFNPRSGRQLSEKSRLL</sequence>
<dbReference type="Pfam" id="PF24695">
    <property type="entry name" value="PITM1-3"/>
    <property type="match status" value="1"/>
</dbReference>
<evidence type="ECO:0000256" key="3">
    <source>
        <dbReference type="ARBA" id="ARBA00022481"/>
    </source>
</evidence>
<organism evidence="9">
    <name type="scientific">Brugia pahangi</name>
    <name type="common">Filarial nematode worm</name>
    <dbReference type="NCBI Taxonomy" id="6280"/>
    <lineage>
        <taxon>Eukaryota</taxon>
        <taxon>Metazoa</taxon>
        <taxon>Ecdysozoa</taxon>
        <taxon>Nematoda</taxon>
        <taxon>Chromadorea</taxon>
        <taxon>Rhabditida</taxon>
        <taxon>Spirurina</taxon>
        <taxon>Spiruromorpha</taxon>
        <taxon>Filarioidea</taxon>
        <taxon>Onchocercidae</taxon>
        <taxon>Brugia</taxon>
    </lineage>
</organism>
<keyword evidence="5" id="KW-0106">Calcium</keyword>
<dbReference type="Gene3D" id="3.40.50.1000">
    <property type="entry name" value="HAD superfamily/HAD-like"/>
    <property type="match status" value="1"/>
</dbReference>
<dbReference type="WBParaSite" id="BPAG_0000949001-mRNA-1">
    <property type="protein sequence ID" value="BPAG_0000949001-mRNA-1"/>
    <property type="gene ID" value="BPAG_0000949001"/>
</dbReference>
<dbReference type="InterPro" id="IPR036412">
    <property type="entry name" value="HAD-like_sf"/>
</dbReference>
<dbReference type="Pfam" id="PF24694">
    <property type="entry name" value="LNS2_PITM1-3"/>
    <property type="match status" value="1"/>
</dbReference>
<dbReference type="GO" id="GO:0012505">
    <property type="term" value="C:endomembrane system"/>
    <property type="evidence" value="ECO:0007669"/>
    <property type="project" value="UniProtKB-SubCell"/>
</dbReference>
<gene>
    <name evidence="7" type="ORF">BPAG_LOCUS9452</name>
</gene>
<dbReference type="InterPro" id="IPR031315">
    <property type="entry name" value="LNS2/PITP"/>
</dbReference>
<reference evidence="7 8" key="2">
    <citation type="submission" date="2018-11" db="EMBL/GenBank/DDBJ databases">
        <authorList>
            <consortium name="Pathogen Informatics"/>
        </authorList>
    </citation>
    <scope>NUCLEOTIDE SEQUENCE [LARGE SCALE GENOMIC DNA]</scope>
</reference>
<dbReference type="SMART" id="SM01127">
    <property type="entry name" value="DDHD"/>
    <property type="match status" value="1"/>
</dbReference>
<evidence type="ECO:0000256" key="2">
    <source>
        <dbReference type="ARBA" id="ARBA00010316"/>
    </source>
</evidence>
<comment type="subcellular location">
    <subcellularLocation>
        <location evidence="1">Endomembrane system</location>
        <topology evidence="1">Peripheral membrane protein</topology>
    </subcellularLocation>
</comment>
<dbReference type="InterPro" id="IPR023214">
    <property type="entry name" value="HAD_sf"/>
</dbReference>
<dbReference type="PANTHER" id="PTHR10658:SF81">
    <property type="entry name" value="PROTEIN RETINAL DEGENERATION B"/>
    <property type="match status" value="1"/>
</dbReference>
<dbReference type="PANTHER" id="PTHR10658">
    <property type="entry name" value="PHOSPHATIDYLINOSITOL TRANSFER PROTEIN"/>
    <property type="match status" value="1"/>
</dbReference>
<dbReference type="SUPFAM" id="SSF56784">
    <property type="entry name" value="HAD-like"/>
    <property type="match status" value="1"/>
</dbReference>
<keyword evidence="3" id="KW-0488">Methylation</keyword>
<dbReference type="InterPro" id="IPR001666">
    <property type="entry name" value="PI_transfer"/>
</dbReference>
<dbReference type="GO" id="GO:0008525">
    <property type="term" value="F:phosphatidylcholine transporter activity"/>
    <property type="evidence" value="ECO:0007669"/>
    <property type="project" value="TreeGrafter"/>
</dbReference>
<dbReference type="PRINTS" id="PR00391">
    <property type="entry name" value="PITRANSFER"/>
</dbReference>
<dbReference type="GO" id="GO:0008526">
    <property type="term" value="F:phosphatidylinositol transfer activity"/>
    <property type="evidence" value="ECO:0007669"/>
    <property type="project" value="TreeGrafter"/>
</dbReference>
<dbReference type="AlphaFoldDB" id="A0A158PR70"/>